<dbReference type="Pfam" id="PF00665">
    <property type="entry name" value="rve"/>
    <property type="match status" value="1"/>
</dbReference>
<dbReference type="Pfam" id="PF01527">
    <property type="entry name" value="HTH_Tnp_1"/>
    <property type="match status" value="2"/>
</dbReference>
<dbReference type="InterPro" id="IPR009057">
    <property type="entry name" value="Homeodomain-like_sf"/>
</dbReference>
<dbReference type="GO" id="GO:0006313">
    <property type="term" value="P:DNA transposition"/>
    <property type="evidence" value="ECO:0007669"/>
    <property type="project" value="InterPro"/>
</dbReference>
<dbReference type="SUPFAM" id="SSF46689">
    <property type="entry name" value="Homeodomain-like"/>
    <property type="match status" value="1"/>
</dbReference>
<geneLocation type="plasmid" evidence="5 6">
    <name>pPN3F2_1</name>
</geneLocation>
<accession>A0A6G9QP92</accession>
<dbReference type="InterPro" id="IPR002514">
    <property type="entry name" value="Transposase_8"/>
</dbReference>
<dbReference type="GO" id="GO:0003677">
    <property type="term" value="F:DNA binding"/>
    <property type="evidence" value="ECO:0007669"/>
    <property type="project" value="InterPro"/>
</dbReference>
<dbReference type="Gene3D" id="3.30.420.10">
    <property type="entry name" value="Ribonuclease H-like superfamily/Ribonuclease H"/>
    <property type="match status" value="1"/>
</dbReference>
<dbReference type="RefSeq" id="WP_167680217.1">
    <property type="nucleotide sequence ID" value="NZ_CP050314.1"/>
</dbReference>
<protein>
    <submittedName>
        <fullName evidence="5">IS3 family transposase</fullName>
    </submittedName>
</protein>
<name>A0A6G9QP92_9GAMM</name>
<evidence type="ECO:0000256" key="3">
    <source>
        <dbReference type="SAM" id="MobiDB-lite"/>
    </source>
</evidence>
<keyword evidence="2" id="KW-0175">Coiled coil</keyword>
<reference evidence="5 6" key="1">
    <citation type="submission" date="2020-03" db="EMBL/GenBank/DDBJ databases">
        <title>Complete genome sequence of Shewanella sp.</title>
        <authorList>
            <person name="Kim Y.-S."/>
            <person name="Kim S.-J."/>
            <person name="Jung H.-K."/>
            <person name="Kim K.-H."/>
        </authorList>
    </citation>
    <scope>NUCLEOTIDE SEQUENCE [LARGE SCALE GENOMIC DNA]</scope>
    <source>
        <strain evidence="5 6">PN3F2</strain>
        <plasmid evidence="5 6">pPN3F2_1</plasmid>
    </source>
</reference>
<dbReference type="InterPro" id="IPR012337">
    <property type="entry name" value="RNaseH-like_sf"/>
</dbReference>
<dbReference type="SUPFAM" id="SSF53098">
    <property type="entry name" value="Ribonuclease H-like"/>
    <property type="match status" value="1"/>
</dbReference>
<evidence type="ECO:0000313" key="6">
    <source>
        <dbReference type="Proteomes" id="UP000502608"/>
    </source>
</evidence>
<dbReference type="InterPro" id="IPR050900">
    <property type="entry name" value="Transposase_IS3/IS150/IS904"/>
</dbReference>
<keyword evidence="6" id="KW-1185">Reference proteome</keyword>
<gene>
    <name evidence="5" type="ORF">HBH39_18075</name>
</gene>
<feature type="compositionally biased region" description="Basic and acidic residues" evidence="3">
    <location>
        <begin position="487"/>
        <end position="496"/>
    </location>
</feature>
<dbReference type="GO" id="GO:0004803">
    <property type="term" value="F:transposase activity"/>
    <property type="evidence" value="ECO:0007669"/>
    <property type="project" value="InterPro"/>
</dbReference>
<dbReference type="PROSITE" id="PS50994">
    <property type="entry name" value="INTEGRASE"/>
    <property type="match status" value="1"/>
</dbReference>
<dbReference type="PANTHER" id="PTHR46889:SF4">
    <property type="entry name" value="TRANSPOSASE INSO FOR INSERTION SEQUENCE ELEMENT IS911B-RELATED"/>
    <property type="match status" value="1"/>
</dbReference>
<dbReference type="EMBL" id="CP050314">
    <property type="protein sequence ID" value="QIR16386.1"/>
    <property type="molecule type" value="Genomic_DNA"/>
</dbReference>
<evidence type="ECO:0000256" key="2">
    <source>
        <dbReference type="SAM" id="Coils"/>
    </source>
</evidence>
<sequence>MKRYFTTSFKIQAVEKALSRGENISLVEIAESLGVGYSTLNRWIIKARNQEFDSVSSVEINNMSKDKRPSDWTLEERLKLIVSCGSLTGEELNEYCREKGVYPHHLEQWKRDFINGSTPKAKTAMPTEVKTLKHENKALKRELNRKDKALAEAAALLVLQKKPSHSVGWERRGKLTHFDDRQQTIDLIEEAMASGARQSTACKVCHVSTKTLQRWMKPDNQCDGRIEAQHTPKNKLTELERQRLIKVANSDDFSCLPPSKIVPKLADQGVYLASESTFYRVLKDAKQVKHRESSRPGRKVIKPKALTATGPNQVYTWDITYLPSQVKGVFFYLYLVLDVFSRKIVGWQVHNEELSSFAAELIRDICYREGISKQQVTLHSDNGSPMKGATMLATLQDLGVIPSFSRPSVSNDNPYSESLFRTLKYRPEYPEKRFENIVAGRKWVQDFVTWYNNEHLHSGIKFVTPNQRHTGADIDILKSRDKVYQKAKQTRPERWSGKTRNWEPVNEVNLNPEKNKTENKAA</sequence>
<dbReference type="InterPro" id="IPR036397">
    <property type="entry name" value="RNaseH_sf"/>
</dbReference>
<dbReference type="PANTHER" id="PTHR46889">
    <property type="entry name" value="TRANSPOSASE INSF FOR INSERTION SEQUENCE IS3B-RELATED"/>
    <property type="match status" value="1"/>
</dbReference>
<feature type="coiled-coil region" evidence="2">
    <location>
        <begin position="129"/>
        <end position="156"/>
    </location>
</feature>
<dbReference type="InterPro" id="IPR048020">
    <property type="entry name" value="Transpos_IS3"/>
</dbReference>
<dbReference type="InterPro" id="IPR001584">
    <property type="entry name" value="Integrase_cat-core"/>
</dbReference>
<evidence type="ECO:0000313" key="5">
    <source>
        <dbReference type="EMBL" id="QIR16386.1"/>
    </source>
</evidence>
<dbReference type="AlphaFoldDB" id="A0A6G9QP92"/>
<proteinExistence type="inferred from homology"/>
<dbReference type="NCBIfam" id="NF033516">
    <property type="entry name" value="transpos_IS3"/>
    <property type="match status" value="1"/>
</dbReference>
<dbReference type="Proteomes" id="UP000502608">
    <property type="component" value="Plasmid pPN3F2_1"/>
</dbReference>
<organism evidence="5 6">
    <name type="scientific">Shewanella aestuarii</name>
    <dbReference type="NCBI Taxonomy" id="1028752"/>
    <lineage>
        <taxon>Bacteria</taxon>
        <taxon>Pseudomonadati</taxon>
        <taxon>Pseudomonadota</taxon>
        <taxon>Gammaproteobacteria</taxon>
        <taxon>Alteromonadales</taxon>
        <taxon>Shewanellaceae</taxon>
        <taxon>Shewanella</taxon>
    </lineage>
</organism>
<evidence type="ECO:0000256" key="1">
    <source>
        <dbReference type="ARBA" id="ARBA00009964"/>
    </source>
</evidence>
<evidence type="ECO:0000259" key="4">
    <source>
        <dbReference type="PROSITE" id="PS50994"/>
    </source>
</evidence>
<feature type="region of interest" description="Disordered" evidence="3">
    <location>
        <begin position="487"/>
        <end position="522"/>
    </location>
</feature>
<dbReference type="KEGG" id="saes:HBH39_18075"/>
<keyword evidence="5" id="KW-0614">Plasmid</keyword>
<dbReference type="GO" id="GO:0015074">
    <property type="term" value="P:DNA integration"/>
    <property type="evidence" value="ECO:0007669"/>
    <property type="project" value="InterPro"/>
</dbReference>
<feature type="compositionally biased region" description="Basic and acidic residues" evidence="3">
    <location>
        <begin position="513"/>
        <end position="522"/>
    </location>
</feature>
<feature type="domain" description="Integrase catalytic" evidence="4">
    <location>
        <begin position="307"/>
        <end position="473"/>
    </location>
</feature>
<comment type="similarity">
    <text evidence="1">Belongs to the transposase 8 family.</text>
</comment>